<dbReference type="CDD" id="cd03257">
    <property type="entry name" value="ABC_NikE_OppD_transporters"/>
    <property type="match status" value="1"/>
</dbReference>
<dbReference type="SUPFAM" id="SSF52540">
    <property type="entry name" value="P-loop containing nucleoside triphosphate hydrolases"/>
    <property type="match status" value="1"/>
</dbReference>
<evidence type="ECO:0000256" key="9">
    <source>
        <dbReference type="ARBA" id="ARBA00022989"/>
    </source>
</evidence>
<name>A0ABU4C0F8_RHOGO</name>
<comment type="similarity">
    <text evidence="3">Belongs to the ABC transporter superfamily.</text>
</comment>
<dbReference type="InterPro" id="IPR003593">
    <property type="entry name" value="AAA+_ATPase"/>
</dbReference>
<dbReference type="InterPro" id="IPR017871">
    <property type="entry name" value="ABC_transporter-like_CS"/>
</dbReference>
<evidence type="ECO:0000256" key="1">
    <source>
        <dbReference type="ARBA" id="ARBA00004141"/>
    </source>
</evidence>
<dbReference type="PROSITE" id="PS00211">
    <property type="entry name" value="ABC_TRANSPORTER_1"/>
    <property type="match status" value="1"/>
</dbReference>
<keyword evidence="9 11" id="KW-1133">Transmembrane helix</keyword>
<dbReference type="PANTHER" id="PTHR43297:SF2">
    <property type="entry name" value="DIPEPTIDE TRANSPORT ATP-BINDING PROTEIN DPPD"/>
    <property type="match status" value="1"/>
</dbReference>
<evidence type="ECO:0000313" key="15">
    <source>
        <dbReference type="Proteomes" id="UP001185927"/>
    </source>
</evidence>
<evidence type="ECO:0000256" key="2">
    <source>
        <dbReference type="ARBA" id="ARBA00004202"/>
    </source>
</evidence>
<keyword evidence="5" id="KW-1003">Cell membrane</keyword>
<dbReference type="Proteomes" id="UP001185927">
    <property type="component" value="Unassembled WGS sequence"/>
</dbReference>
<evidence type="ECO:0000256" key="4">
    <source>
        <dbReference type="ARBA" id="ARBA00022448"/>
    </source>
</evidence>
<dbReference type="InterPro" id="IPR050388">
    <property type="entry name" value="ABC_Ni/Peptide_Import"/>
</dbReference>
<dbReference type="PROSITE" id="PS50928">
    <property type="entry name" value="ABC_TM1"/>
    <property type="match status" value="1"/>
</dbReference>
<dbReference type="InterPro" id="IPR027417">
    <property type="entry name" value="P-loop_NTPase"/>
</dbReference>
<dbReference type="InterPro" id="IPR035906">
    <property type="entry name" value="MetI-like_sf"/>
</dbReference>
<comment type="similarity">
    <text evidence="11">Belongs to the binding-protein-dependent transport system permease family.</text>
</comment>
<dbReference type="SMART" id="SM00382">
    <property type="entry name" value="AAA"/>
    <property type="match status" value="1"/>
</dbReference>
<feature type="transmembrane region" description="Helical" evidence="11">
    <location>
        <begin position="246"/>
        <end position="271"/>
    </location>
</feature>
<keyword evidence="15" id="KW-1185">Reference proteome</keyword>
<evidence type="ECO:0000259" key="13">
    <source>
        <dbReference type="PROSITE" id="PS50928"/>
    </source>
</evidence>
<feature type="transmembrane region" description="Helical" evidence="11">
    <location>
        <begin position="203"/>
        <end position="226"/>
    </location>
</feature>
<keyword evidence="7" id="KW-0547">Nucleotide-binding</keyword>
<dbReference type="InterPro" id="IPR000515">
    <property type="entry name" value="MetI-like"/>
</dbReference>
<sequence>MSSSPTTTQRHWIVATLRTPLGILAASALVALIALVIFGPIIWGDAAVAGNPRALSQGPSSEHLFGTDAGGRDVFARTMTAARLSVAMALGAVSLGVTLGIALGTLPTLAPRWIGRIVVAFLNFAIAFPGLLLAIFLLIIFGQGAGSAVIAIGLAIAPAFARLTYALASSVNGRDFIDAARILGITKPGLLFRHILPNIREPLIVNATIAVGTGLVVFAGLSFLGLGIQPPSFDWGRMLNEGLSKIFVNPATALAPGIAVVLAGLTFTLVGEAIARGAGVRSPLTRALPKWTPLNASGAASDSIPETDDAVLTVRNLSVAVPGNGEWRRPVNNISFTVGRGETVGIVGESGSGKSLSCMAIAQLTDHPTVVDAGLIEFDGTVLMKDGVRPDNGSSRTVARQLGTRLAMVFQDPMSSMNPSLKVGYQVAEIGWLHEGMSKSEAKKAAVDRLTAVKIPDAERRAQQYPHEFSGGMRQRAMIAMGLMGTPALIIADEPTTALDVTVQREVLGLLHNVREETGAAILLISHDMAVITGICTRVLVMFAGEIVEDIAVDDLIGGRAQHPYTKALLAAVPTMTTDRDKPLATVDEAWQAQGSGSAVDVELDDLMSLAEEMR</sequence>
<keyword evidence="4 11" id="KW-0813">Transport</keyword>
<accession>A0ABU4C0F8</accession>
<evidence type="ECO:0000259" key="12">
    <source>
        <dbReference type="PROSITE" id="PS50893"/>
    </source>
</evidence>
<dbReference type="CDD" id="cd06261">
    <property type="entry name" value="TM_PBP2"/>
    <property type="match status" value="1"/>
</dbReference>
<evidence type="ECO:0000256" key="7">
    <source>
        <dbReference type="ARBA" id="ARBA00022741"/>
    </source>
</evidence>
<dbReference type="EMBL" id="JAWLKB010000014">
    <property type="protein sequence ID" value="MDV6269986.1"/>
    <property type="molecule type" value="Genomic_DNA"/>
</dbReference>
<evidence type="ECO:0000256" key="10">
    <source>
        <dbReference type="ARBA" id="ARBA00023136"/>
    </source>
</evidence>
<comment type="subcellular location">
    <subcellularLocation>
        <location evidence="11">Cell membrane</location>
        <topology evidence="11">Multi-pass membrane protein</topology>
    </subcellularLocation>
    <subcellularLocation>
        <location evidence="2">Cell membrane</location>
        <topology evidence="2">Peripheral membrane protein</topology>
    </subcellularLocation>
    <subcellularLocation>
        <location evidence="1">Membrane</location>
        <topology evidence="1">Multi-pass membrane protein</topology>
    </subcellularLocation>
</comment>
<keyword evidence="8" id="KW-0067">ATP-binding</keyword>
<dbReference type="Gene3D" id="3.40.50.300">
    <property type="entry name" value="P-loop containing nucleotide triphosphate hydrolases"/>
    <property type="match status" value="1"/>
</dbReference>
<feature type="transmembrane region" description="Helical" evidence="11">
    <location>
        <begin position="21"/>
        <end position="43"/>
    </location>
</feature>
<organism evidence="14 15">
    <name type="scientific">Rhodococcus globerulus</name>
    <dbReference type="NCBI Taxonomy" id="33008"/>
    <lineage>
        <taxon>Bacteria</taxon>
        <taxon>Bacillati</taxon>
        <taxon>Actinomycetota</taxon>
        <taxon>Actinomycetes</taxon>
        <taxon>Mycobacteriales</taxon>
        <taxon>Nocardiaceae</taxon>
        <taxon>Rhodococcus</taxon>
    </lineage>
</organism>
<evidence type="ECO:0000256" key="6">
    <source>
        <dbReference type="ARBA" id="ARBA00022692"/>
    </source>
</evidence>
<dbReference type="Pfam" id="PF00528">
    <property type="entry name" value="BPD_transp_1"/>
    <property type="match status" value="1"/>
</dbReference>
<gene>
    <name evidence="14" type="ORF">R3Q16_25520</name>
</gene>
<feature type="domain" description="ABC transporter" evidence="12">
    <location>
        <begin position="312"/>
        <end position="569"/>
    </location>
</feature>
<comment type="caution">
    <text evidence="14">The sequence shown here is derived from an EMBL/GenBank/DDBJ whole genome shotgun (WGS) entry which is preliminary data.</text>
</comment>
<evidence type="ECO:0000313" key="14">
    <source>
        <dbReference type="EMBL" id="MDV6269986.1"/>
    </source>
</evidence>
<feature type="transmembrane region" description="Helical" evidence="11">
    <location>
        <begin position="148"/>
        <end position="168"/>
    </location>
</feature>
<dbReference type="PANTHER" id="PTHR43297">
    <property type="entry name" value="OLIGOPEPTIDE TRANSPORT ATP-BINDING PROTEIN APPD"/>
    <property type="match status" value="1"/>
</dbReference>
<proteinExistence type="inferred from homology"/>
<feature type="transmembrane region" description="Helical" evidence="11">
    <location>
        <begin position="84"/>
        <end position="106"/>
    </location>
</feature>
<dbReference type="PROSITE" id="PS50893">
    <property type="entry name" value="ABC_TRANSPORTER_2"/>
    <property type="match status" value="1"/>
</dbReference>
<reference evidence="14 15" key="1">
    <citation type="submission" date="2023-10" db="EMBL/GenBank/DDBJ databases">
        <title>Development of a sustainable strategy for remediation of hydrocarbon-contaminated territories based on the waste exchange concept.</title>
        <authorList>
            <person name="Krivoruchko A."/>
        </authorList>
    </citation>
    <scope>NUCLEOTIDE SEQUENCE [LARGE SCALE GENOMIC DNA]</scope>
    <source>
        <strain evidence="14 15">IEGM 1203</strain>
    </source>
</reference>
<keyword evidence="10 11" id="KW-0472">Membrane</keyword>
<protein>
    <submittedName>
        <fullName evidence="14">Dipeptide/oligopeptide/nickel ABC transporter permease/ATP-binding protein</fullName>
    </submittedName>
</protein>
<dbReference type="Gene3D" id="1.10.3720.10">
    <property type="entry name" value="MetI-like"/>
    <property type="match status" value="1"/>
</dbReference>
<evidence type="ECO:0000256" key="8">
    <source>
        <dbReference type="ARBA" id="ARBA00022840"/>
    </source>
</evidence>
<dbReference type="Pfam" id="PF00005">
    <property type="entry name" value="ABC_tran"/>
    <property type="match status" value="1"/>
</dbReference>
<dbReference type="RefSeq" id="WP_242484466.1">
    <property type="nucleotide sequence ID" value="NZ_JAWLKB010000014.1"/>
</dbReference>
<evidence type="ECO:0000256" key="11">
    <source>
        <dbReference type="RuleBase" id="RU363032"/>
    </source>
</evidence>
<dbReference type="InterPro" id="IPR003439">
    <property type="entry name" value="ABC_transporter-like_ATP-bd"/>
</dbReference>
<feature type="domain" description="ABC transmembrane type-1" evidence="13">
    <location>
        <begin position="82"/>
        <end position="271"/>
    </location>
</feature>
<feature type="transmembrane region" description="Helical" evidence="11">
    <location>
        <begin position="118"/>
        <end position="142"/>
    </location>
</feature>
<dbReference type="SUPFAM" id="SSF161098">
    <property type="entry name" value="MetI-like"/>
    <property type="match status" value="1"/>
</dbReference>
<keyword evidence="6 11" id="KW-0812">Transmembrane</keyword>
<evidence type="ECO:0000256" key="5">
    <source>
        <dbReference type="ARBA" id="ARBA00022475"/>
    </source>
</evidence>
<evidence type="ECO:0000256" key="3">
    <source>
        <dbReference type="ARBA" id="ARBA00005417"/>
    </source>
</evidence>